<name>A0A238D6T5_THIDL</name>
<protein>
    <submittedName>
        <fullName evidence="2">Uncharacterized protein</fullName>
    </submittedName>
</protein>
<dbReference type="EMBL" id="FLMQ01000056">
    <property type="protein sequence ID" value="SBP89026.1"/>
    <property type="molecule type" value="Genomic_DNA"/>
</dbReference>
<dbReference type="Proteomes" id="UP000214566">
    <property type="component" value="Unassembled WGS sequence"/>
</dbReference>
<reference evidence="2 3" key="1">
    <citation type="submission" date="2016-06" db="EMBL/GenBank/DDBJ databases">
        <authorList>
            <person name="Kjaerup R.B."/>
            <person name="Dalgaard T.S."/>
            <person name="Juul-Madsen H.R."/>
        </authorList>
    </citation>
    <scope>NUCLEOTIDE SEQUENCE [LARGE SCALE GENOMIC DNA]</scope>
    <source>
        <strain evidence="2 3">DSM 16361</strain>
    </source>
</reference>
<evidence type="ECO:0000313" key="2">
    <source>
        <dbReference type="EMBL" id="SBP89026.1"/>
    </source>
</evidence>
<evidence type="ECO:0000313" key="3">
    <source>
        <dbReference type="Proteomes" id="UP000214566"/>
    </source>
</evidence>
<proteinExistence type="predicted"/>
<sequence length="80" mass="9174">MPCDGAFPIAPRLRFTTPNPNHVHLHEPNSGYWPRPPPDVALAWWGLWLQDRTRRAQLHPAAEPSVADAERTAGRYRNLR</sequence>
<feature type="region of interest" description="Disordered" evidence="1">
    <location>
        <begin position="59"/>
        <end position="80"/>
    </location>
</feature>
<accession>A0A238D6T5</accession>
<keyword evidence="3" id="KW-1185">Reference proteome</keyword>
<gene>
    <name evidence="2" type="ORF">THIARS_70646</name>
</gene>
<dbReference type="AlphaFoldDB" id="A0A238D6T5"/>
<organism evidence="2 3">
    <name type="scientific">Thiomonas delicata</name>
    <name type="common">Thiomonas cuprina</name>
    <dbReference type="NCBI Taxonomy" id="364030"/>
    <lineage>
        <taxon>Bacteria</taxon>
        <taxon>Pseudomonadati</taxon>
        <taxon>Pseudomonadota</taxon>
        <taxon>Betaproteobacteria</taxon>
        <taxon>Burkholderiales</taxon>
        <taxon>Thiomonas</taxon>
    </lineage>
</organism>
<evidence type="ECO:0000256" key="1">
    <source>
        <dbReference type="SAM" id="MobiDB-lite"/>
    </source>
</evidence>